<evidence type="ECO:0000313" key="3">
    <source>
        <dbReference type="Proteomes" id="UP000318571"/>
    </source>
</evidence>
<feature type="region of interest" description="Disordered" evidence="1">
    <location>
        <begin position="600"/>
        <end position="652"/>
    </location>
</feature>
<evidence type="ECO:0000313" key="2">
    <source>
        <dbReference type="EMBL" id="TRY68301.1"/>
    </source>
</evidence>
<feature type="region of interest" description="Disordered" evidence="1">
    <location>
        <begin position="679"/>
        <end position="698"/>
    </location>
</feature>
<dbReference type="AlphaFoldDB" id="A0A553NS87"/>
<feature type="compositionally biased region" description="Polar residues" evidence="1">
    <location>
        <begin position="484"/>
        <end position="501"/>
    </location>
</feature>
<dbReference type="EMBL" id="VCGU01000010">
    <property type="protein sequence ID" value="TRY68301.1"/>
    <property type="molecule type" value="Genomic_DNA"/>
</dbReference>
<protein>
    <submittedName>
        <fullName evidence="2">Uncharacterized protein</fullName>
    </submittedName>
</protein>
<feature type="compositionally biased region" description="Polar residues" evidence="1">
    <location>
        <begin position="632"/>
        <end position="643"/>
    </location>
</feature>
<dbReference type="OrthoDB" id="10674858at2759"/>
<gene>
    <name evidence="2" type="ORF">TCAL_03016</name>
</gene>
<feature type="compositionally biased region" description="Polar residues" evidence="1">
    <location>
        <begin position="610"/>
        <end position="623"/>
    </location>
</feature>
<dbReference type="Proteomes" id="UP000318571">
    <property type="component" value="Chromosome 1"/>
</dbReference>
<comment type="caution">
    <text evidence="2">The sequence shown here is derived from an EMBL/GenBank/DDBJ whole genome shotgun (WGS) entry which is preliminary data.</text>
</comment>
<evidence type="ECO:0000256" key="1">
    <source>
        <dbReference type="SAM" id="MobiDB-lite"/>
    </source>
</evidence>
<feature type="compositionally biased region" description="Low complexity" evidence="1">
    <location>
        <begin position="218"/>
        <end position="235"/>
    </location>
</feature>
<name>A0A553NS87_TIGCA</name>
<feature type="compositionally biased region" description="Low complexity" evidence="1">
    <location>
        <begin position="600"/>
        <end position="609"/>
    </location>
</feature>
<feature type="region of interest" description="Disordered" evidence="1">
    <location>
        <begin position="153"/>
        <end position="180"/>
    </location>
</feature>
<reference evidence="2 3" key="1">
    <citation type="journal article" date="2018" name="Nat. Ecol. Evol.">
        <title>Genomic signatures of mitonuclear coevolution across populations of Tigriopus californicus.</title>
        <authorList>
            <person name="Barreto F.S."/>
            <person name="Watson E.T."/>
            <person name="Lima T.G."/>
            <person name="Willett C.S."/>
            <person name="Edmands S."/>
            <person name="Li W."/>
            <person name="Burton R.S."/>
        </authorList>
    </citation>
    <scope>NUCLEOTIDE SEQUENCE [LARGE SCALE GENOMIC DNA]</scope>
    <source>
        <strain evidence="2 3">San Diego</strain>
    </source>
</reference>
<proteinExistence type="predicted"/>
<organism evidence="2 3">
    <name type="scientific">Tigriopus californicus</name>
    <name type="common">Marine copepod</name>
    <dbReference type="NCBI Taxonomy" id="6832"/>
    <lineage>
        <taxon>Eukaryota</taxon>
        <taxon>Metazoa</taxon>
        <taxon>Ecdysozoa</taxon>
        <taxon>Arthropoda</taxon>
        <taxon>Crustacea</taxon>
        <taxon>Multicrustacea</taxon>
        <taxon>Hexanauplia</taxon>
        <taxon>Copepoda</taxon>
        <taxon>Harpacticoida</taxon>
        <taxon>Harpacticidae</taxon>
        <taxon>Tigriopus</taxon>
    </lineage>
</organism>
<sequence>MSSYFLTLRPYIEIFEVRNEVPEMILAKPSDWTHSNGSALTSETDLVHLASTLSVEAYRAVREWQRCNSKTATLLLLLSTGGVLMYFLYQRVQATSPTVPSSGSDPRKPRPHWGGSSLSWLDWLFRGSGCSELVHDFNDESFVIQGRYFGPPPGLSGGPNKAPTFAIVNPDRRKGRSLSLNGRGEISTDLAPCPNCLKGVCRIKKHRQIHQYLKEKPSSTSSSSYNNSPIRPNNSDGSPDGILPSRVLPPTSTPESADDELSEDECAKIFSQRYYGANFERYQETPLRRTNYYFGRGPPSARLFDASRNRLPPDGRERWSLSPVTLPMEEFSDECSSVYFRPLERDETIESIKSVSGSMVDLVKGAREIRRMIREASVDSLATDLSLEINDHIGTSMEFNMDQLQCDIDELRDNCSAIHQRFDSIPFEMPLMASSRSEHGISSIDSSLQETEGIREERVERSTPDLRLLQRPRRKLWRLTQVNQSESDSPFQSGNVSSSIGVPTDPESLEWESPNRGWHDLRQAKYKIALSSHSASECGGDDDFGSLVDPWEWDCEDFSPEDFDQTDVIMDRFSMLNHQNWLPESTDTLELDLEAELSSQSGFTSSHGSAQSQNNTSCTNSRRGSLDRISFYNRSRQPPSGRSSVDHGSCGGDQCQSIIDPDALVKAFGAYSDEMQGSTLSQESGFQEADSSMASSHTSAGGYYSGGLTLSPVHEAKDEHNSSCAVTPMKKKRLPEHKIYSLPHQQMFEVGQVDGTSEEIIRILKD</sequence>
<accession>A0A553NS87</accession>
<feature type="region of interest" description="Disordered" evidence="1">
    <location>
        <begin position="484"/>
        <end position="514"/>
    </location>
</feature>
<keyword evidence="3" id="KW-1185">Reference proteome</keyword>
<feature type="region of interest" description="Disordered" evidence="1">
    <location>
        <begin position="213"/>
        <end position="262"/>
    </location>
</feature>